<dbReference type="HOGENOM" id="CLU_142091_0_0_5"/>
<dbReference type="Proteomes" id="UP000008952">
    <property type="component" value="Unassembled WGS sequence"/>
</dbReference>
<comment type="caution">
    <text evidence="2">The sequence shown here is derived from an EMBL/GenBank/DDBJ whole genome shotgun (WGS) entry which is preliminary data.</text>
</comment>
<protein>
    <recommendedName>
        <fullName evidence="1">Surface antigen domain-containing protein</fullName>
    </recommendedName>
</protein>
<dbReference type="AlphaFoldDB" id="J1K0H6"/>
<dbReference type="eggNOG" id="COG4520">
    <property type="taxonomic scope" value="Bacteria"/>
</dbReference>
<dbReference type="OrthoDB" id="7677942at2"/>
<dbReference type="Pfam" id="PF16998">
    <property type="entry name" value="17kDa_Anti_2"/>
    <property type="match status" value="1"/>
</dbReference>
<dbReference type="RefSeq" id="WP_008038891.1">
    <property type="nucleotide sequence ID" value="NZ_JH725147.1"/>
</dbReference>
<feature type="domain" description="Surface antigen" evidence="1">
    <location>
        <begin position="18"/>
        <end position="126"/>
    </location>
</feature>
<evidence type="ECO:0000313" key="3">
    <source>
        <dbReference type="Proteomes" id="UP000008952"/>
    </source>
</evidence>
<dbReference type="PATRIC" id="fig|1094558.3.peg.1002"/>
<organism evidence="2 3">
    <name type="scientific">Bartonella tamiae Th239</name>
    <dbReference type="NCBI Taxonomy" id="1094558"/>
    <lineage>
        <taxon>Bacteria</taxon>
        <taxon>Pseudomonadati</taxon>
        <taxon>Pseudomonadota</taxon>
        <taxon>Alphaproteobacteria</taxon>
        <taxon>Hyphomicrobiales</taxon>
        <taxon>Bartonellaceae</taxon>
        <taxon>Bartonella</taxon>
    </lineage>
</organism>
<reference evidence="2 3" key="1">
    <citation type="submission" date="2012-03" db="EMBL/GenBank/DDBJ databases">
        <title>The Genome Sequence of Bartonella tamiae Th239.</title>
        <authorList>
            <consortium name="The Broad Institute Genome Sequencing Platform"/>
            <consortium name="The Broad Institute Genome Sequencing Center for Infectious Disease"/>
            <person name="Feldgarden M."/>
            <person name="Kirby J."/>
            <person name="Kosoy M."/>
            <person name="Birtles R."/>
            <person name="Probert W.S."/>
            <person name="Chiaraviglio L."/>
            <person name="Young S.K."/>
            <person name="Zeng Q."/>
            <person name="Gargeya S."/>
            <person name="Fitzgerald M."/>
            <person name="Haas B."/>
            <person name="Abouelleil A."/>
            <person name="Alvarado L."/>
            <person name="Arachchi H.M."/>
            <person name="Berlin A."/>
            <person name="Chapman S.B."/>
            <person name="Gearin G."/>
            <person name="Goldberg J."/>
            <person name="Griggs A."/>
            <person name="Gujja S."/>
            <person name="Hansen M."/>
            <person name="Heiman D."/>
            <person name="Howarth C."/>
            <person name="Larimer J."/>
            <person name="Lui A."/>
            <person name="MacDonald P.J.P."/>
            <person name="McCowen C."/>
            <person name="Montmayeur A."/>
            <person name="Murphy C."/>
            <person name="Neiman D."/>
            <person name="Pearson M."/>
            <person name="Priest M."/>
            <person name="Roberts A."/>
            <person name="Saif S."/>
            <person name="Shea T."/>
            <person name="Sisk P."/>
            <person name="Stolte C."/>
            <person name="Sykes S."/>
            <person name="Wortman J."/>
            <person name="Nusbaum C."/>
            <person name="Birren B."/>
        </authorList>
    </citation>
    <scope>NUCLEOTIDE SEQUENCE [LARGE SCALE GENOMIC DNA]</scope>
    <source>
        <strain evidence="2 3">Th239</strain>
    </source>
</reference>
<dbReference type="InterPro" id="IPR032635">
    <property type="entry name" value="Anti_2"/>
</dbReference>
<keyword evidence="3" id="KW-1185">Reference proteome</keyword>
<dbReference type="EMBL" id="AIMB01000007">
    <property type="protein sequence ID" value="EJF90515.1"/>
    <property type="molecule type" value="Genomic_DNA"/>
</dbReference>
<name>J1K0H6_9HYPH</name>
<sequence length="128" mass="14032">MQGCIVAGFKNQAVPSHNDVDTSVITGAIGGVDERPADPTIVSDQRHVRDTISQMDSQSLKTDSVSWDNAETGNQGIISGILERDDGDRLCRQFQTTRATYDGAHLYYGQICLIAPQVWAVTAFNRFE</sequence>
<accession>J1K0H6</accession>
<gene>
    <name evidence="2" type="ORF">ME5_00916</name>
</gene>
<proteinExistence type="predicted"/>
<evidence type="ECO:0000313" key="2">
    <source>
        <dbReference type="EMBL" id="EJF90515.1"/>
    </source>
</evidence>
<evidence type="ECO:0000259" key="1">
    <source>
        <dbReference type="Pfam" id="PF16998"/>
    </source>
</evidence>
<dbReference type="STRING" id="1094558.ME5_00916"/>